<keyword evidence="6 7" id="KW-0472">Membrane</keyword>
<dbReference type="EMBL" id="VEVO01000016">
    <property type="protein sequence ID" value="KAF0029277.1"/>
    <property type="molecule type" value="Genomic_DNA"/>
</dbReference>
<evidence type="ECO:0000256" key="1">
    <source>
        <dbReference type="ARBA" id="ARBA00004162"/>
    </source>
</evidence>
<evidence type="ECO:0000256" key="6">
    <source>
        <dbReference type="ARBA" id="ARBA00023136"/>
    </source>
</evidence>
<name>A0A6A4S833_SCOMX</name>
<comment type="similarity">
    <text evidence="2">Belongs to the RELT family.</text>
</comment>
<keyword evidence="5 7" id="KW-1133">Transmembrane helix</keyword>
<gene>
    <name evidence="8" type="ORF">F2P81_018382</name>
</gene>
<organism evidence="8 9">
    <name type="scientific">Scophthalmus maximus</name>
    <name type="common">Turbot</name>
    <name type="synonym">Psetta maxima</name>
    <dbReference type="NCBI Taxonomy" id="52904"/>
    <lineage>
        <taxon>Eukaryota</taxon>
        <taxon>Metazoa</taxon>
        <taxon>Chordata</taxon>
        <taxon>Craniata</taxon>
        <taxon>Vertebrata</taxon>
        <taxon>Euteleostomi</taxon>
        <taxon>Actinopterygii</taxon>
        <taxon>Neopterygii</taxon>
        <taxon>Teleostei</taxon>
        <taxon>Neoteleostei</taxon>
        <taxon>Acanthomorphata</taxon>
        <taxon>Carangaria</taxon>
        <taxon>Pleuronectiformes</taxon>
        <taxon>Pleuronectoidei</taxon>
        <taxon>Scophthalmidae</taxon>
        <taxon>Scophthalmus</taxon>
    </lineage>
</organism>
<evidence type="ECO:0000256" key="5">
    <source>
        <dbReference type="ARBA" id="ARBA00022989"/>
    </source>
</evidence>
<dbReference type="PANTHER" id="PTHR31037:SF1">
    <property type="entry name" value="RELT-LIKE PROTEIN 1"/>
    <property type="match status" value="1"/>
</dbReference>
<evidence type="ECO:0000256" key="7">
    <source>
        <dbReference type="SAM" id="Phobius"/>
    </source>
</evidence>
<comment type="subcellular location">
    <subcellularLocation>
        <location evidence="1">Cell membrane</location>
        <topology evidence="1">Single-pass membrane protein</topology>
    </subcellularLocation>
</comment>
<comment type="caution">
    <text evidence="8">The sequence shown here is derived from an EMBL/GenBank/DDBJ whole genome shotgun (WGS) entry which is preliminary data.</text>
</comment>
<reference evidence="8 9" key="1">
    <citation type="submission" date="2019-06" db="EMBL/GenBank/DDBJ databases">
        <title>Draft genomes of female and male turbot (Scophthalmus maximus).</title>
        <authorList>
            <person name="Xu H."/>
            <person name="Xu X.-W."/>
            <person name="Shao C."/>
            <person name="Chen S."/>
        </authorList>
    </citation>
    <scope>NUCLEOTIDE SEQUENCE [LARGE SCALE GENOMIC DNA]</scope>
    <source>
        <strain evidence="8">Ysfricsl-2016a</strain>
        <tissue evidence="8">Blood</tissue>
    </source>
</reference>
<dbReference type="GO" id="GO:1900745">
    <property type="term" value="P:positive regulation of p38MAPK cascade"/>
    <property type="evidence" value="ECO:0007669"/>
    <property type="project" value="InterPro"/>
</dbReference>
<evidence type="ECO:0000313" key="8">
    <source>
        <dbReference type="EMBL" id="KAF0029277.1"/>
    </source>
</evidence>
<feature type="transmembrane region" description="Helical" evidence="7">
    <location>
        <begin position="28"/>
        <end position="51"/>
    </location>
</feature>
<dbReference type="AlphaFoldDB" id="A0A6A4S833"/>
<protein>
    <recommendedName>
        <fullName evidence="10">RELT-like protein 1</fullName>
    </recommendedName>
</protein>
<proteinExistence type="inferred from homology"/>
<keyword evidence="3" id="KW-1003">Cell membrane</keyword>
<sequence>MADPTLGSSPGETTVNGKGEAAATNPDYIAFVLVPVFFLLGLLGVVICHVLKRKGYRCTTESQDGDEDVFEEEKDPELGVELNDTMSENNDTVGQIVHYIMKNQANSEALKAMINENSFDSDGRARRLCGSTLGTLLTVYKVRFIKSDERRHYPTALFNN</sequence>
<accession>A0A6A4S833</accession>
<dbReference type="PANTHER" id="PTHR31037">
    <property type="entry name" value="RELT-LIKE PROTEIN 1-RELATED"/>
    <property type="match status" value="1"/>
</dbReference>
<keyword evidence="4 7" id="KW-0812">Transmembrane</keyword>
<dbReference type="InterPro" id="IPR042315">
    <property type="entry name" value="RELL1"/>
</dbReference>
<dbReference type="Proteomes" id="UP000438429">
    <property type="component" value="Unassembled WGS sequence"/>
</dbReference>
<dbReference type="GO" id="GO:0005886">
    <property type="term" value="C:plasma membrane"/>
    <property type="evidence" value="ECO:0007669"/>
    <property type="project" value="UniProtKB-SubCell"/>
</dbReference>
<evidence type="ECO:0000256" key="3">
    <source>
        <dbReference type="ARBA" id="ARBA00022475"/>
    </source>
</evidence>
<dbReference type="InterPro" id="IPR022248">
    <property type="entry name" value="TNF_rcpt_RELT"/>
</dbReference>
<evidence type="ECO:0000256" key="4">
    <source>
        <dbReference type="ARBA" id="ARBA00022692"/>
    </source>
</evidence>
<dbReference type="Pfam" id="PF12606">
    <property type="entry name" value="RELT"/>
    <property type="match status" value="1"/>
</dbReference>
<evidence type="ECO:0008006" key="10">
    <source>
        <dbReference type="Google" id="ProtNLM"/>
    </source>
</evidence>
<evidence type="ECO:0000313" key="9">
    <source>
        <dbReference type="Proteomes" id="UP000438429"/>
    </source>
</evidence>
<evidence type="ECO:0000256" key="2">
    <source>
        <dbReference type="ARBA" id="ARBA00008688"/>
    </source>
</evidence>